<dbReference type="AlphaFoldDB" id="X1BK85"/>
<accession>X1BK85</accession>
<dbReference type="EMBL" id="BART01003147">
    <property type="protein sequence ID" value="GAG72496.1"/>
    <property type="molecule type" value="Genomic_DNA"/>
</dbReference>
<name>X1BK85_9ZZZZ</name>
<comment type="caution">
    <text evidence="1">The sequence shown here is derived from an EMBL/GenBank/DDBJ whole genome shotgun (WGS) entry which is preliminary data.</text>
</comment>
<gene>
    <name evidence="1" type="ORF">S01H4_08934</name>
</gene>
<organism evidence="1">
    <name type="scientific">marine sediment metagenome</name>
    <dbReference type="NCBI Taxonomy" id="412755"/>
    <lineage>
        <taxon>unclassified sequences</taxon>
        <taxon>metagenomes</taxon>
        <taxon>ecological metagenomes</taxon>
    </lineage>
</organism>
<feature type="non-terminal residue" evidence="1">
    <location>
        <position position="314"/>
    </location>
</feature>
<reference evidence="1" key="1">
    <citation type="journal article" date="2014" name="Front. Microbiol.">
        <title>High frequency of phylogenetically diverse reductive dehalogenase-homologous genes in deep subseafloor sedimentary metagenomes.</title>
        <authorList>
            <person name="Kawai M."/>
            <person name="Futagami T."/>
            <person name="Toyoda A."/>
            <person name="Takaki Y."/>
            <person name="Nishi S."/>
            <person name="Hori S."/>
            <person name="Arai W."/>
            <person name="Tsubouchi T."/>
            <person name="Morono Y."/>
            <person name="Uchiyama I."/>
            <person name="Ito T."/>
            <person name="Fujiyama A."/>
            <person name="Inagaki F."/>
            <person name="Takami H."/>
        </authorList>
    </citation>
    <scope>NUCLEOTIDE SEQUENCE</scope>
    <source>
        <strain evidence="1">Expedition CK06-06</strain>
    </source>
</reference>
<sequence>MEPRIALTATVYGVEQAGDTPGFISIVIDESGEDLFLRQTLQTTGDGLNPRPAIQYADNPSFRGGDEVFFATNDLNTAESYQDVFVTQGVRNSFQQDFGLPNANPQVFLTAADDLATVNGVPQLDPSTGLPFVLPAGMTADTTYHVVPGTFGGSRNLDNFVASSATVRFPGGPNFATIYFDTQFISDESDNNVQDGIQDIQLVFSRDPISRSPSELVLDFSLNDGGSNVNLTVRGYADPNTGEIGFFYRSTGPVALETSYDINYASPVISDQPSTVTLASGLTLDAGFIVDLPSDDSTITINSPIDSPSRAGAT</sequence>
<protein>
    <submittedName>
        <fullName evidence="1">Uncharacterized protein</fullName>
    </submittedName>
</protein>
<evidence type="ECO:0000313" key="1">
    <source>
        <dbReference type="EMBL" id="GAG72496.1"/>
    </source>
</evidence>
<proteinExistence type="predicted"/>